<name>A0ABY5FMM3_9BACL</name>
<evidence type="ECO:0000313" key="2">
    <source>
        <dbReference type="Proteomes" id="UP001060325"/>
    </source>
</evidence>
<gene>
    <name evidence="1" type="ORF">NMQ00_13870</name>
</gene>
<evidence type="ECO:0000313" key="1">
    <source>
        <dbReference type="EMBL" id="UTT42599.1"/>
    </source>
</evidence>
<sequence>MKKWLWSMLVVLVMMVAPGVEVRAEDYAKPEIIPAGEVVGDSGYVWRSGDPETLVHIQTGEEYTLPIRVSAAYNMYAIGDGRFMLKGWPDWVMWDIRTNVATTFPIEAGSENRLVSTNVTTGMMLWADDEKYIITSMSGDILGSLTKGSGQVYSLLDDGNVLSFADGQVTKRTVTGEVLETISSYSGQVRWARHMKEANQWFVIKSDDSEHMFIFDLATKRWIEKDAPNVSNLTWKDGTYYFMTREMYTTFYVSYNVSTNEWKEAPIDDADIRQHGPWYVYGMKKTEVYTPESLWKAPWQLNVDVPKTTTRYEVGRPYEVSGTATLVDGTALPIPATELTARLAYQDDPFVWEQGKLTLQTNESYDMIFKWNDFERRLDLWASNYVPLTLDPPTGVLGPISGKTAPNTPVFVSVTKNLYQSNSSDSLLNYQSATIRSDESGRYTWQPARWFTPGSRVTVKIGSGSGVYADPIELQTVKESDDTSSNGISVLTKTVTSGVTLKTTPNAAVDVLIRSGKYYEISNEQADEDGLISIKEFNTMPVDIGTKVYFKLKEAPASAFRLTTVDTRVEPPVFSWTRTPLMYDKSINVTSSTDQAYRIYRNGTHVATTRVMPYTFDTPLKEGDVILVTRSSGDATYELTKTVRAFTPTLSVTDTLMTKTQATLTIKKTSTATVRFYVNDKLVSAKRLSTTRYTVPAKPGDRVRVRASVGSKSRDVSLGLPKTSLSTLSINDEKSLWVGYMIPNSTVTLKKGSTVLATAKASSTGRVTLRFTRQPVNTTLSLTSQSGTFRHMQTVKVTTGPTPTLVTTIPSSASKTVKATSNVAYGTLTLTRGSTVLAKKTVTSTSTTLSFTPQKKGTKLTLRLVTPKGRSVTKTIYVR</sequence>
<proteinExistence type="predicted"/>
<dbReference type="Proteomes" id="UP001060325">
    <property type="component" value="Chromosome"/>
</dbReference>
<reference evidence="1" key="1">
    <citation type="submission" date="2022-07" db="EMBL/GenBank/DDBJ databases">
        <title>Complete genome of CX2.</title>
        <authorList>
            <person name="Cao G."/>
        </authorList>
    </citation>
    <scope>NUCLEOTIDE SEQUENCE</scope>
    <source>
        <strain evidence="1">CX2</strain>
    </source>
</reference>
<accession>A0ABY5FMM3</accession>
<organism evidence="1 2">
    <name type="scientific">Exiguobacterium aurantiacum</name>
    <dbReference type="NCBI Taxonomy" id="33987"/>
    <lineage>
        <taxon>Bacteria</taxon>
        <taxon>Bacillati</taxon>
        <taxon>Bacillota</taxon>
        <taxon>Bacilli</taxon>
        <taxon>Bacillales</taxon>
        <taxon>Bacillales Family XII. Incertae Sedis</taxon>
        <taxon>Exiguobacterium</taxon>
    </lineage>
</organism>
<dbReference type="EMBL" id="CP101462">
    <property type="protein sequence ID" value="UTT42599.1"/>
    <property type="molecule type" value="Genomic_DNA"/>
</dbReference>
<protein>
    <recommendedName>
        <fullName evidence="3">Bacterial Ig-like domain (Group 3)</fullName>
    </recommendedName>
</protein>
<keyword evidence="2" id="KW-1185">Reference proteome</keyword>
<evidence type="ECO:0008006" key="3">
    <source>
        <dbReference type="Google" id="ProtNLM"/>
    </source>
</evidence>
<dbReference type="RefSeq" id="WP_255177158.1">
    <property type="nucleotide sequence ID" value="NZ_CP101462.1"/>
</dbReference>